<accession>A0A3B3Y1U0</accession>
<proteinExistence type="inferred from homology"/>
<comment type="function">
    <text evidence="6">DNA-binding transcription regulator that regulates endothelial cell proliferation and G1/S cell-cycle progression. Specifically binds the 5'-[AT]NTNN[GT]GGCA[AGT]-3' core DNA sequence and acts by modulating expression of pRB-E2F cell-cycle target genes.</text>
</comment>
<dbReference type="Pfam" id="PF05485">
    <property type="entry name" value="THAP"/>
    <property type="match status" value="1"/>
</dbReference>
<evidence type="ECO:0000256" key="5">
    <source>
        <dbReference type="PROSITE-ProRule" id="PRU00309"/>
    </source>
</evidence>
<comment type="subcellular location">
    <subcellularLocation>
        <location evidence="6">Nucleus</location>
        <location evidence="6">Nucleoplasm</location>
    </subcellularLocation>
</comment>
<evidence type="ECO:0000313" key="9">
    <source>
        <dbReference type="Proteomes" id="UP000261480"/>
    </source>
</evidence>
<dbReference type="GO" id="GO:0001935">
    <property type="term" value="P:endothelial cell proliferation"/>
    <property type="evidence" value="ECO:0007669"/>
    <property type="project" value="UniProtKB-UniRule"/>
</dbReference>
<comment type="similarity">
    <text evidence="6">Belongs to the THAP1 family.</text>
</comment>
<dbReference type="InterPro" id="IPR026516">
    <property type="entry name" value="THAP1/10"/>
</dbReference>
<sequence length="106" mass="12180">MVCCCAFPGCANRANSWSPYRFHRIPLADLHLRMLWLSVLRMDVNTPPASLKHLRVCSAHFTDDDYIGKRENSKGQLHLKDHAVPSFSLKKSDICHSCHWILFSTK</sequence>
<dbReference type="AlphaFoldDB" id="A0A3B3Y1U0"/>
<dbReference type="Gene3D" id="6.20.210.20">
    <property type="entry name" value="THAP domain"/>
    <property type="match status" value="1"/>
</dbReference>
<dbReference type="InterPro" id="IPR006612">
    <property type="entry name" value="THAP_Znf"/>
</dbReference>
<dbReference type="InterPro" id="IPR038441">
    <property type="entry name" value="THAP_Znf_sf"/>
</dbReference>
<evidence type="ECO:0000256" key="6">
    <source>
        <dbReference type="RuleBase" id="RU369073"/>
    </source>
</evidence>
<keyword evidence="6" id="KW-0804">Transcription</keyword>
<keyword evidence="6" id="KW-0175">Coiled coil</keyword>
<dbReference type="GO" id="GO:0008270">
    <property type="term" value="F:zinc ion binding"/>
    <property type="evidence" value="ECO:0007669"/>
    <property type="project" value="UniProtKB-KW"/>
</dbReference>
<feature type="domain" description="THAP-type" evidence="7">
    <location>
        <begin position="1"/>
        <end position="88"/>
    </location>
</feature>
<dbReference type="GO" id="GO:0043565">
    <property type="term" value="F:sequence-specific DNA binding"/>
    <property type="evidence" value="ECO:0007669"/>
    <property type="project" value="UniProtKB-UniRule"/>
</dbReference>
<evidence type="ECO:0000256" key="3">
    <source>
        <dbReference type="ARBA" id="ARBA00022833"/>
    </source>
</evidence>
<evidence type="ECO:0000256" key="2">
    <source>
        <dbReference type="ARBA" id="ARBA00022771"/>
    </source>
</evidence>
<keyword evidence="9" id="KW-1185">Reference proteome</keyword>
<dbReference type="GO" id="GO:0005654">
    <property type="term" value="C:nucleoplasm"/>
    <property type="evidence" value="ECO:0007669"/>
    <property type="project" value="UniProtKB-SubCell"/>
</dbReference>
<dbReference type="GO" id="GO:0003700">
    <property type="term" value="F:DNA-binding transcription factor activity"/>
    <property type="evidence" value="ECO:0007669"/>
    <property type="project" value="UniProtKB-UniRule"/>
</dbReference>
<protein>
    <recommendedName>
        <fullName evidence="6">THAP domain-containing protein 1</fullName>
    </recommendedName>
</protein>
<keyword evidence="1" id="KW-0479">Metal-binding</keyword>
<dbReference type="PANTHER" id="PTHR46600:SF11">
    <property type="entry name" value="THAP DOMAIN-CONTAINING PROTEIN 10"/>
    <property type="match status" value="1"/>
</dbReference>
<name>A0A3B3Y1U0_9TELE</name>
<keyword evidence="2 5" id="KW-0863">Zinc-finger</keyword>
<dbReference type="SMART" id="SM00980">
    <property type="entry name" value="THAP"/>
    <property type="match status" value="1"/>
</dbReference>
<evidence type="ECO:0000313" key="8">
    <source>
        <dbReference type="Ensembl" id="ENSPMEP00000021075.1"/>
    </source>
</evidence>
<dbReference type="PROSITE" id="PS50950">
    <property type="entry name" value="ZF_THAP"/>
    <property type="match status" value="1"/>
</dbReference>
<organism evidence="8 9">
    <name type="scientific">Poecilia mexicana</name>
    <dbReference type="NCBI Taxonomy" id="48701"/>
    <lineage>
        <taxon>Eukaryota</taxon>
        <taxon>Metazoa</taxon>
        <taxon>Chordata</taxon>
        <taxon>Craniata</taxon>
        <taxon>Vertebrata</taxon>
        <taxon>Euteleostomi</taxon>
        <taxon>Actinopterygii</taxon>
        <taxon>Neopterygii</taxon>
        <taxon>Teleostei</taxon>
        <taxon>Neoteleostei</taxon>
        <taxon>Acanthomorphata</taxon>
        <taxon>Ovalentaria</taxon>
        <taxon>Atherinomorphae</taxon>
        <taxon>Cyprinodontiformes</taxon>
        <taxon>Poeciliidae</taxon>
        <taxon>Poeciliinae</taxon>
        <taxon>Poecilia</taxon>
    </lineage>
</organism>
<dbReference type="SMART" id="SM00692">
    <property type="entry name" value="DM3"/>
    <property type="match status" value="1"/>
</dbReference>
<keyword evidence="6" id="KW-0805">Transcription regulation</keyword>
<reference evidence="8" key="1">
    <citation type="submission" date="2025-08" db="UniProtKB">
        <authorList>
            <consortium name="Ensembl"/>
        </authorList>
    </citation>
    <scope>IDENTIFICATION</scope>
</reference>
<dbReference type="SUPFAM" id="SSF57716">
    <property type="entry name" value="Glucocorticoid receptor-like (DNA-binding domain)"/>
    <property type="match status" value="1"/>
</dbReference>
<evidence type="ECO:0000256" key="1">
    <source>
        <dbReference type="ARBA" id="ARBA00022723"/>
    </source>
</evidence>
<dbReference type="Proteomes" id="UP000261480">
    <property type="component" value="Unplaced"/>
</dbReference>
<reference evidence="8" key="2">
    <citation type="submission" date="2025-09" db="UniProtKB">
        <authorList>
            <consortium name="Ensembl"/>
        </authorList>
    </citation>
    <scope>IDENTIFICATION</scope>
</reference>
<keyword evidence="6" id="KW-0539">Nucleus</keyword>
<keyword evidence="4 5" id="KW-0238">DNA-binding</keyword>
<keyword evidence="3" id="KW-0862">Zinc</keyword>
<dbReference type="Ensembl" id="ENSPMET00000016160.1">
    <property type="protein sequence ID" value="ENSPMEP00000021075.1"/>
    <property type="gene ID" value="ENSPMEG00000001027.1"/>
</dbReference>
<keyword evidence="6" id="KW-0131">Cell cycle</keyword>
<evidence type="ECO:0000256" key="4">
    <source>
        <dbReference type="ARBA" id="ARBA00023125"/>
    </source>
</evidence>
<dbReference type="PANTHER" id="PTHR46600">
    <property type="entry name" value="THAP DOMAIN-CONTAINING"/>
    <property type="match status" value="1"/>
</dbReference>
<evidence type="ECO:0000259" key="7">
    <source>
        <dbReference type="PROSITE" id="PS50950"/>
    </source>
</evidence>